<name>A0ABR4BFW2_9LECA</name>
<evidence type="ECO:0000313" key="1">
    <source>
        <dbReference type="EMBL" id="KAL2054803.1"/>
    </source>
</evidence>
<sequence length="210" mass="24074">MAWVKLQPWWLCFLDNTNETTGSHQPKTAHDVFHAFFCLKNTPLRLVPDHDRRVQLVQEILEIAEYWIMSKSAYEASVPLRPFTEHDGDFILLRSPPIVRRNFRPIQKIKFTFTSKDQGSSDSGGKGTYYDSFTWFDAARKREGSSIRPFTVVKNIHAGQAFKIQPITLISDGRLDKYPSGADNTFVAEWVKSLRRGDQVIVTPKALFPA</sequence>
<organism evidence="1 2">
    <name type="scientific">Lepraria finkii</name>
    <dbReference type="NCBI Taxonomy" id="1340010"/>
    <lineage>
        <taxon>Eukaryota</taxon>
        <taxon>Fungi</taxon>
        <taxon>Dikarya</taxon>
        <taxon>Ascomycota</taxon>
        <taxon>Pezizomycotina</taxon>
        <taxon>Lecanoromycetes</taxon>
        <taxon>OSLEUM clade</taxon>
        <taxon>Lecanoromycetidae</taxon>
        <taxon>Lecanorales</taxon>
        <taxon>Lecanorineae</taxon>
        <taxon>Stereocaulaceae</taxon>
        <taxon>Lepraria</taxon>
    </lineage>
</organism>
<dbReference type="EMBL" id="JBHFEH010000014">
    <property type="protein sequence ID" value="KAL2054803.1"/>
    <property type="molecule type" value="Genomic_DNA"/>
</dbReference>
<reference evidence="1 2" key="1">
    <citation type="submission" date="2024-09" db="EMBL/GenBank/DDBJ databases">
        <title>Rethinking Asexuality: The Enigmatic Case of Functional Sexual Genes in Lepraria (Stereocaulaceae).</title>
        <authorList>
            <person name="Doellman M."/>
            <person name="Sun Y."/>
            <person name="Barcenas-Pena A."/>
            <person name="Lumbsch H.T."/>
            <person name="Grewe F."/>
        </authorList>
    </citation>
    <scope>NUCLEOTIDE SEQUENCE [LARGE SCALE GENOMIC DNA]</scope>
    <source>
        <strain evidence="1 2">Grewe 0041</strain>
    </source>
</reference>
<keyword evidence="2" id="KW-1185">Reference proteome</keyword>
<protein>
    <submittedName>
        <fullName evidence="1">Uncharacterized protein</fullName>
    </submittedName>
</protein>
<proteinExistence type="predicted"/>
<comment type="caution">
    <text evidence="1">The sequence shown here is derived from an EMBL/GenBank/DDBJ whole genome shotgun (WGS) entry which is preliminary data.</text>
</comment>
<dbReference type="Proteomes" id="UP001590951">
    <property type="component" value="Unassembled WGS sequence"/>
</dbReference>
<gene>
    <name evidence="1" type="ORF">ABVK25_005107</name>
</gene>
<accession>A0ABR4BFW2</accession>
<evidence type="ECO:0000313" key="2">
    <source>
        <dbReference type="Proteomes" id="UP001590951"/>
    </source>
</evidence>